<evidence type="ECO:0000256" key="6">
    <source>
        <dbReference type="SAM" id="MobiDB-lite"/>
    </source>
</evidence>
<keyword evidence="4" id="KW-0460">Magnesium</keyword>
<name>A0ABN2N7U8_9MICO</name>
<evidence type="ECO:0000259" key="7">
    <source>
        <dbReference type="PROSITE" id="PS51462"/>
    </source>
</evidence>
<dbReference type="InterPro" id="IPR000086">
    <property type="entry name" value="NUDIX_hydrolase_dom"/>
</dbReference>
<evidence type="ECO:0000256" key="2">
    <source>
        <dbReference type="ARBA" id="ARBA00005582"/>
    </source>
</evidence>
<organism evidence="8 9">
    <name type="scientific">Myceligenerans crystallogenes</name>
    <dbReference type="NCBI Taxonomy" id="316335"/>
    <lineage>
        <taxon>Bacteria</taxon>
        <taxon>Bacillati</taxon>
        <taxon>Actinomycetota</taxon>
        <taxon>Actinomycetes</taxon>
        <taxon>Micrococcales</taxon>
        <taxon>Promicromonosporaceae</taxon>
        <taxon>Myceligenerans</taxon>
    </lineage>
</organism>
<evidence type="ECO:0000256" key="1">
    <source>
        <dbReference type="ARBA" id="ARBA00001946"/>
    </source>
</evidence>
<dbReference type="PRINTS" id="PR00502">
    <property type="entry name" value="NUDIXFAMILY"/>
</dbReference>
<evidence type="ECO:0000256" key="3">
    <source>
        <dbReference type="ARBA" id="ARBA00022801"/>
    </source>
</evidence>
<dbReference type="RefSeq" id="WP_344100052.1">
    <property type="nucleotide sequence ID" value="NZ_BAAANL010000002.1"/>
</dbReference>
<dbReference type="Pfam" id="PF00293">
    <property type="entry name" value="NUDIX"/>
    <property type="match status" value="1"/>
</dbReference>
<evidence type="ECO:0000313" key="9">
    <source>
        <dbReference type="Proteomes" id="UP001501094"/>
    </source>
</evidence>
<feature type="region of interest" description="Disordered" evidence="6">
    <location>
        <begin position="1"/>
        <end position="28"/>
    </location>
</feature>
<dbReference type="InterPro" id="IPR020084">
    <property type="entry name" value="NUDIX_hydrolase_CS"/>
</dbReference>
<reference evidence="8 9" key="1">
    <citation type="journal article" date="2019" name="Int. J. Syst. Evol. Microbiol.">
        <title>The Global Catalogue of Microorganisms (GCM) 10K type strain sequencing project: providing services to taxonomists for standard genome sequencing and annotation.</title>
        <authorList>
            <consortium name="The Broad Institute Genomics Platform"/>
            <consortium name="The Broad Institute Genome Sequencing Center for Infectious Disease"/>
            <person name="Wu L."/>
            <person name="Ma J."/>
        </authorList>
    </citation>
    <scope>NUCLEOTIDE SEQUENCE [LARGE SCALE GENOMIC DNA]</scope>
    <source>
        <strain evidence="8 9">JCM 14326</strain>
    </source>
</reference>
<comment type="caution">
    <text evidence="8">The sequence shown here is derived from an EMBL/GenBank/DDBJ whole genome shotgun (WGS) entry which is preliminary data.</text>
</comment>
<dbReference type="EMBL" id="BAAANL010000002">
    <property type="protein sequence ID" value="GAA1854697.1"/>
    <property type="molecule type" value="Genomic_DNA"/>
</dbReference>
<dbReference type="SUPFAM" id="SSF55811">
    <property type="entry name" value="Nudix"/>
    <property type="match status" value="1"/>
</dbReference>
<feature type="domain" description="Nudix hydrolase" evidence="7">
    <location>
        <begin position="23"/>
        <end position="156"/>
    </location>
</feature>
<comment type="cofactor">
    <cofactor evidence="1">
        <name>Mg(2+)</name>
        <dbReference type="ChEBI" id="CHEBI:18420"/>
    </cofactor>
</comment>
<dbReference type="PANTHER" id="PTHR43046:SF12">
    <property type="entry name" value="GDP-MANNOSE MANNOSYL HYDROLASE"/>
    <property type="match status" value="1"/>
</dbReference>
<dbReference type="InterPro" id="IPR020476">
    <property type="entry name" value="Nudix_hydrolase"/>
</dbReference>
<dbReference type="InterPro" id="IPR015797">
    <property type="entry name" value="NUDIX_hydrolase-like_dom_sf"/>
</dbReference>
<sequence>MATILEQPSGKGIGSAEHTRSVPRKRSASTMVFTDGAGRVLLCEPTYKQVWEAPGGAVEVDESPRDAAGREVREELGLVVEPGRLVAVDYVPPLEGRTEGLIFVYDGGRLSEQQAASICLADDELRSWAWCTVVQVRERMRPLVARRVEAALGAIAGGGVVELENGYPVGVKPPE</sequence>
<dbReference type="PROSITE" id="PS51462">
    <property type="entry name" value="NUDIX"/>
    <property type="match status" value="1"/>
</dbReference>
<gene>
    <name evidence="8" type="ORF">GCM10009751_09290</name>
</gene>
<dbReference type="PROSITE" id="PS00893">
    <property type="entry name" value="NUDIX_BOX"/>
    <property type="match status" value="1"/>
</dbReference>
<dbReference type="PANTHER" id="PTHR43046">
    <property type="entry name" value="GDP-MANNOSE MANNOSYL HYDROLASE"/>
    <property type="match status" value="1"/>
</dbReference>
<dbReference type="CDD" id="cd18876">
    <property type="entry name" value="NUDIX_Hydrolase"/>
    <property type="match status" value="1"/>
</dbReference>
<keyword evidence="9" id="KW-1185">Reference proteome</keyword>
<proteinExistence type="inferred from homology"/>
<evidence type="ECO:0000313" key="8">
    <source>
        <dbReference type="EMBL" id="GAA1854697.1"/>
    </source>
</evidence>
<evidence type="ECO:0000256" key="4">
    <source>
        <dbReference type="ARBA" id="ARBA00022842"/>
    </source>
</evidence>
<evidence type="ECO:0000256" key="5">
    <source>
        <dbReference type="RuleBase" id="RU003476"/>
    </source>
</evidence>
<dbReference type="Gene3D" id="3.90.79.10">
    <property type="entry name" value="Nucleoside Triphosphate Pyrophosphohydrolase"/>
    <property type="match status" value="1"/>
</dbReference>
<protein>
    <recommendedName>
        <fullName evidence="7">Nudix hydrolase domain-containing protein</fullName>
    </recommendedName>
</protein>
<accession>A0ABN2N7U8</accession>
<dbReference type="Proteomes" id="UP001501094">
    <property type="component" value="Unassembled WGS sequence"/>
</dbReference>
<comment type="similarity">
    <text evidence="2 5">Belongs to the Nudix hydrolase family.</text>
</comment>
<keyword evidence="3 5" id="KW-0378">Hydrolase</keyword>